<evidence type="ECO:0000313" key="2">
    <source>
        <dbReference type="Proteomes" id="UP000002258"/>
    </source>
</evidence>
<evidence type="ECO:0008006" key="3">
    <source>
        <dbReference type="Google" id="ProtNLM"/>
    </source>
</evidence>
<dbReference type="GeneID" id="4841053"/>
<dbReference type="AlphaFoldDB" id="A3LZV1"/>
<dbReference type="HOGENOM" id="CLU_365662_0_0_1"/>
<dbReference type="Proteomes" id="UP000002258">
    <property type="component" value="Chromosome 8"/>
</dbReference>
<reference evidence="1 2" key="1">
    <citation type="journal article" date="2007" name="Nat. Biotechnol.">
        <title>Genome sequence of the lignocellulose-bioconverting and xylose-fermenting yeast Pichia stipitis.</title>
        <authorList>
            <person name="Jeffries T.W."/>
            <person name="Grigoriev I.V."/>
            <person name="Grimwood J."/>
            <person name="Laplaza J.M."/>
            <person name="Aerts A."/>
            <person name="Salamov A."/>
            <person name="Schmutz J."/>
            <person name="Lindquist E."/>
            <person name="Dehal P."/>
            <person name="Shapiro H."/>
            <person name="Jin Y.S."/>
            <person name="Passoth V."/>
            <person name="Richardson P.M."/>
        </authorList>
    </citation>
    <scope>NUCLEOTIDE SEQUENCE [LARGE SCALE GENOMIC DNA]</scope>
    <source>
        <strain evidence="2">ATCC 58785 / CBS 6054 / NBRC 10063 / NRRL Y-11545</strain>
    </source>
</reference>
<sequence>MSDLGSRLGPQGRALLHGGESDYPKATPQELDFLINDLRFPKPGTTIQTVLGYLYNYIPYIKHEHNLRLVIASFLNNPLCFGHQAPPMEQNYLILEVFKLITDKKLKISQPTLTIRNYYEVILTELTNFVSFNPTANSWKILPILSGLFLSNELRDQLYTEVSYLDYGWFFSDWDNKAKSLFKKALGLSISPSHSDNIINLSLLSFAVIFKKTENVEEYSGQVPSSFIIPKLVELIILNPEDSSAVIFKFFHLDPRDTQSMDIIQKEISQKPVIKHINKLSFLLEAYFQTLKLDSSSFEIVMDSLLKILDFNRRLCHNTQSSLFNSKGSTLDANPVHSVFWRSLKSLLFSEIIIFQGILTRFFSASRPSFFNLFGRRDLGRFESQYKQIALKILHSLYYVHFVMLSIGQGGFDSYNFVYYLTSELAHNSGIGFENLTMSLIGDYREVNLYPDVINSDYIAASKVLFVLGLWENYLQSKKANQIFIKEKIFGLAMDLADDRKYKEGDVVEAAHSVVLFCFANSTTNNTHETFAYVRLLLGQFPSRLSSHQLNIAIETLGKKLLSNPVQYLDEGYKDSAEEFIAFIYTEAEKTIPGQSIDTKQVIQSEISDPVAGSIAPEYEFAKRTTAGTSREAIIQALINLIPYFPLTHFTSWLDRIWELVKSSTPEEAEYLITTLWKALSENMDMNRVELGVRWWYEMRGMPETVKEVPARKEARL</sequence>
<dbReference type="InterPro" id="IPR055334">
    <property type="entry name" value="PEX8-like"/>
</dbReference>
<name>A3LZV1_PICST</name>
<dbReference type="OrthoDB" id="2357318at2759"/>
<accession>A3LZV1</accession>
<dbReference type="RefSeq" id="XP_001386435.2">
    <property type="nucleotide sequence ID" value="XM_001386398.1"/>
</dbReference>
<dbReference type="eggNOG" id="ENOG502S5X6">
    <property type="taxonomic scope" value="Eukaryota"/>
</dbReference>
<dbReference type="PANTHER" id="PTHR39214">
    <property type="entry name" value="MICROBODY (PEROXISOME) BIOGENESIS PROTEIN PEROXIN 8 (EUROFUNG)"/>
    <property type="match status" value="1"/>
</dbReference>
<keyword evidence="2" id="KW-1185">Reference proteome</keyword>
<dbReference type="OMA" id="YNFVYYL"/>
<dbReference type="FunCoup" id="A3LZV1">
    <property type="interactions" value="52"/>
</dbReference>
<organism evidence="1 2">
    <name type="scientific">Scheffersomyces stipitis (strain ATCC 58785 / CBS 6054 / NBRC 10063 / NRRL Y-11545)</name>
    <name type="common">Yeast</name>
    <name type="synonym">Pichia stipitis</name>
    <dbReference type="NCBI Taxonomy" id="322104"/>
    <lineage>
        <taxon>Eukaryota</taxon>
        <taxon>Fungi</taxon>
        <taxon>Dikarya</taxon>
        <taxon>Ascomycota</taxon>
        <taxon>Saccharomycotina</taxon>
        <taxon>Pichiomycetes</taxon>
        <taxon>Debaryomycetaceae</taxon>
        <taxon>Scheffersomyces</taxon>
    </lineage>
</organism>
<gene>
    <name evidence="1" type="ORF">PICST_64239</name>
</gene>
<dbReference type="STRING" id="322104.A3LZV1"/>
<dbReference type="InParanoid" id="A3LZV1"/>
<dbReference type="EMBL" id="CP000502">
    <property type="protein sequence ID" value="ABN68406.2"/>
    <property type="molecule type" value="Genomic_DNA"/>
</dbReference>
<dbReference type="KEGG" id="pic:PICST_64239"/>
<protein>
    <recommendedName>
        <fullName evidence="3">Peroxisomal biogenesis factor 8</fullName>
    </recommendedName>
</protein>
<evidence type="ECO:0000313" key="1">
    <source>
        <dbReference type="EMBL" id="ABN68406.2"/>
    </source>
</evidence>
<proteinExistence type="predicted"/>
<dbReference type="PANTHER" id="PTHR39214:SF1">
    <property type="entry name" value="MICROBODY (PEROXISOME) BIOGENESIS PROTEIN PEROXIN 8 (EUROFUNG)"/>
    <property type="match status" value="1"/>
</dbReference>